<proteinExistence type="predicted"/>
<dbReference type="PANTHER" id="PTHR43558:SF6">
    <property type="entry name" value="REDUCTASE, PUTATIVE (AFU_ORTHOLOGUE AFUA_3G10540)-RELATED"/>
    <property type="match status" value="1"/>
</dbReference>
<dbReference type="Proteomes" id="UP000664534">
    <property type="component" value="Unassembled WGS sequence"/>
</dbReference>
<protein>
    <submittedName>
        <fullName evidence="1">Uncharacterized protein</fullName>
    </submittedName>
</protein>
<evidence type="ECO:0000313" key="2">
    <source>
        <dbReference type="Proteomes" id="UP000664534"/>
    </source>
</evidence>
<gene>
    <name evidence="1" type="ORF">IMSHALPRED_007198</name>
</gene>
<dbReference type="AlphaFoldDB" id="A0A8H3FT70"/>
<dbReference type="OrthoDB" id="539213at2759"/>
<sequence>MASLPPFILDGWRLQQGEERRAKAADQLKGFTTSALAETFMNFQLDKHFATPDRCVSAPSLASIAVAKVLETLENSGDLAVDVKTIAESLSSTTLRQLLNDPRTPYQLLRTFLTLPQTLAEKDRRIADVDEAVLRNEHYMRSRENNRDGRYLVPLEDLSEILANGPQNNRPLSFTRKDPPKGGLEILDELRKRELTIQSSSASFRTVFERITQGVLRGLDWSNVLVAGGIALTTLLHTDPSKDDDRAVRDPDIDLYIHGLGPEDANRKVEEVYDTWVRNLPASAQSRLIVKNAKTINFLSSYPHRRIQIVLKLLPSPTDVLLNFDLDACAIGFDGSRVLMLPRCARAIETGYSVFTMDFVWGHHLSDRRASQDSRIFKYANRGFGLRILPSYCRSLEEDSLEADVFKKSQSSVCTEETVVDEDGEAETRETWHWSQRDRKPYGRSEPGLKSLKRIAYLGKDYVHRFYFGATPLAISEERYERQRDLGDPNKAGAEHVINQDREKEWLEVFNQTDVDNRVVREANERRRALDEPLEGPLINLADLDTRELHQGLPDGRRGLGNFEIFMRHCEAWRLHARGEATLDPLESQTSMMYDAETYDDSPTYVWDENFSIDGFERTIEIYNDNLWRNVRMAICGKLGIPTRMNGYREYSTRRIRRQVCSHDLASVQEKQITIPVIVPWALEDYLLWTLPQQYADIPSHYTDFKPLIPVHDASKYGPSNSTLPSLHDTASESGNLRYWVITNESMWAQQHRVIDETAELMWSLFHWFNPAISVRTDEAACRWHLARSFRRRVVLPEVSPESSVPMKSGLPSLRETLLFRPWAFASPITPDRQSAFTFAGLENENHELFSDECVLYPFPDHLFWHASDEGTWDEEGIPAWTDPSTGIMDVD</sequence>
<organism evidence="1 2">
    <name type="scientific">Imshaugia aleurites</name>
    <dbReference type="NCBI Taxonomy" id="172621"/>
    <lineage>
        <taxon>Eukaryota</taxon>
        <taxon>Fungi</taxon>
        <taxon>Dikarya</taxon>
        <taxon>Ascomycota</taxon>
        <taxon>Pezizomycotina</taxon>
        <taxon>Lecanoromycetes</taxon>
        <taxon>OSLEUM clade</taxon>
        <taxon>Lecanoromycetidae</taxon>
        <taxon>Lecanorales</taxon>
        <taxon>Lecanorineae</taxon>
        <taxon>Parmeliaceae</taxon>
        <taxon>Imshaugia</taxon>
    </lineage>
</organism>
<name>A0A8H3FT70_9LECA</name>
<evidence type="ECO:0000313" key="1">
    <source>
        <dbReference type="EMBL" id="CAF9927373.1"/>
    </source>
</evidence>
<accession>A0A8H3FT70</accession>
<keyword evidence="2" id="KW-1185">Reference proteome</keyword>
<reference evidence="1" key="1">
    <citation type="submission" date="2021-03" db="EMBL/GenBank/DDBJ databases">
        <authorList>
            <person name="Tagirdzhanova G."/>
        </authorList>
    </citation>
    <scope>NUCLEOTIDE SEQUENCE</scope>
</reference>
<comment type="caution">
    <text evidence="1">The sequence shown here is derived from an EMBL/GenBank/DDBJ whole genome shotgun (WGS) entry which is preliminary data.</text>
</comment>
<dbReference type="PANTHER" id="PTHR43558">
    <property type="entry name" value="REDUCTASE, PUTATIVE (AFU_ORTHOLOGUE AFUA_3G10540)-RELATED"/>
    <property type="match status" value="1"/>
</dbReference>
<dbReference type="EMBL" id="CAJPDT010000046">
    <property type="protein sequence ID" value="CAF9927373.1"/>
    <property type="molecule type" value="Genomic_DNA"/>
</dbReference>
<dbReference type="InterPro" id="IPR053354">
    <property type="entry name" value="MGDG_epimerase"/>
</dbReference>